<organism evidence="2 3">
    <name type="scientific">Catenulispora yoronensis</name>
    <dbReference type="NCBI Taxonomy" id="450799"/>
    <lineage>
        <taxon>Bacteria</taxon>
        <taxon>Bacillati</taxon>
        <taxon>Actinomycetota</taxon>
        <taxon>Actinomycetes</taxon>
        <taxon>Catenulisporales</taxon>
        <taxon>Catenulisporaceae</taxon>
        <taxon>Catenulispora</taxon>
    </lineage>
</organism>
<dbReference type="PANTHER" id="PTHR34374">
    <property type="entry name" value="LARGE RIBOSOMAL RNA SUBUNIT ACCUMULATION PROTEIN YCED HOMOLOG 1, CHLOROPLASTIC"/>
    <property type="match status" value="1"/>
</dbReference>
<proteinExistence type="predicted"/>
<evidence type="ECO:0000313" key="2">
    <source>
        <dbReference type="EMBL" id="GAA2056299.1"/>
    </source>
</evidence>
<reference evidence="2 3" key="1">
    <citation type="journal article" date="2019" name="Int. J. Syst. Evol. Microbiol.">
        <title>The Global Catalogue of Microorganisms (GCM) 10K type strain sequencing project: providing services to taxonomists for standard genome sequencing and annotation.</title>
        <authorList>
            <consortium name="The Broad Institute Genomics Platform"/>
            <consortium name="The Broad Institute Genome Sequencing Center for Infectious Disease"/>
            <person name="Wu L."/>
            <person name="Ma J."/>
        </authorList>
    </citation>
    <scope>NUCLEOTIDE SEQUENCE [LARGE SCALE GENOMIC DNA]</scope>
    <source>
        <strain evidence="2 3">JCM 16014</strain>
    </source>
</reference>
<accession>A0ABN2V9N0</accession>
<name>A0ABN2V9N0_9ACTN</name>
<keyword evidence="3" id="KW-1185">Reference proteome</keyword>
<feature type="region of interest" description="Disordered" evidence="1">
    <location>
        <begin position="1"/>
        <end position="22"/>
    </location>
</feature>
<dbReference type="RefSeq" id="WP_344670629.1">
    <property type="nucleotide sequence ID" value="NZ_BAAAQN010000064.1"/>
</dbReference>
<gene>
    <name evidence="2" type="ORF">GCM10009839_76720</name>
</gene>
<comment type="caution">
    <text evidence="2">The sequence shown here is derived from an EMBL/GenBank/DDBJ whole genome shotgun (WGS) entry which is preliminary data.</text>
</comment>
<feature type="region of interest" description="Disordered" evidence="1">
    <location>
        <begin position="185"/>
        <end position="204"/>
    </location>
</feature>
<dbReference type="PANTHER" id="PTHR34374:SF1">
    <property type="entry name" value="LARGE RIBOSOMAL RNA SUBUNIT ACCUMULATION PROTEIN YCED HOMOLOG 1, CHLOROPLASTIC"/>
    <property type="match status" value="1"/>
</dbReference>
<dbReference type="InterPro" id="IPR003772">
    <property type="entry name" value="YceD"/>
</dbReference>
<dbReference type="Pfam" id="PF02620">
    <property type="entry name" value="YceD"/>
    <property type="match status" value="1"/>
</dbReference>
<dbReference type="EMBL" id="BAAAQN010000064">
    <property type="protein sequence ID" value="GAA2056299.1"/>
    <property type="molecule type" value="Genomic_DNA"/>
</dbReference>
<protein>
    <submittedName>
        <fullName evidence="2">DUF177 domain-containing protein</fullName>
    </submittedName>
</protein>
<sequence>MPGTTPRTAAQPDPRSPYVVDTHDFARRPGSMRTIEETVPAPEHTGEKDGVAYVPAGSDVDLQARLEAVVEGVLATGTARAAVAGECVRCLEPLDLEVEAEFQDLYFFPGEDPGGDEDAVFLVNDLLDLEPVVHDAVVLALPAAPLCRDDCLGLCSECGAPLNEDPEHSHEAVDPRWAALADLKDAEASNSGTAPVAPPARNQE</sequence>
<dbReference type="Proteomes" id="UP001500751">
    <property type="component" value="Unassembled WGS sequence"/>
</dbReference>
<evidence type="ECO:0000313" key="3">
    <source>
        <dbReference type="Proteomes" id="UP001500751"/>
    </source>
</evidence>
<evidence type="ECO:0000256" key="1">
    <source>
        <dbReference type="SAM" id="MobiDB-lite"/>
    </source>
</evidence>